<evidence type="ECO:0000256" key="2">
    <source>
        <dbReference type="SAM" id="Phobius"/>
    </source>
</evidence>
<name>A0A2T8I486_9POAL</name>
<protein>
    <submittedName>
        <fullName evidence="3">Uncharacterized protein</fullName>
    </submittedName>
</protein>
<dbReference type="Gramene" id="PVH32488">
    <property type="protein sequence ID" value="PVH32488"/>
    <property type="gene ID" value="PAHAL_9G410700"/>
</dbReference>
<accession>A0A2T8I486</accession>
<keyword evidence="2" id="KW-0812">Transmembrane</keyword>
<gene>
    <name evidence="3" type="ORF">PAHAL_9G410700</name>
</gene>
<dbReference type="AlphaFoldDB" id="A0A2T8I486"/>
<dbReference type="Proteomes" id="UP000243499">
    <property type="component" value="Chromosome 9"/>
</dbReference>
<feature type="transmembrane region" description="Helical" evidence="2">
    <location>
        <begin position="38"/>
        <end position="56"/>
    </location>
</feature>
<proteinExistence type="predicted"/>
<sequence>MPVQTTWRDTIQLVKARRCIDLLLCKQGKTIYRAMNKLVAVMLVFAMVAAQGMAAIQGKGRTLEKKTNTGGEARGSQQQPVLGVAEATTVDNHHAIPRDQYSSHGGGDDGGSGSDTNN</sequence>
<organism evidence="3">
    <name type="scientific">Panicum hallii</name>
    <dbReference type="NCBI Taxonomy" id="206008"/>
    <lineage>
        <taxon>Eukaryota</taxon>
        <taxon>Viridiplantae</taxon>
        <taxon>Streptophyta</taxon>
        <taxon>Embryophyta</taxon>
        <taxon>Tracheophyta</taxon>
        <taxon>Spermatophyta</taxon>
        <taxon>Magnoliopsida</taxon>
        <taxon>Liliopsida</taxon>
        <taxon>Poales</taxon>
        <taxon>Poaceae</taxon>
        <taxon>PACMAD clade</taxon>
        <taxon>Panicoideae</taxon>
        <taxon>Panicodae</taxon>
        <taxon>Paniceae</taxon>
        <taxon>Panicinae</taxon>
        <taxon>Panicum</taxon>
        <taxon>Panicum sect. Panicum</taxon>
    </lineage>
</organism>
<feature type="compositionally biased region" description="Gly residues" evidence="1">
    <location>
        <begin position="104"/>
        <end position="118"/>
    </location>
</feature>
<dbReference type="EMBL" id="CM008054">
    <property type="protein sequence ID" value="PVH32488.1"/>
    <property type="molecule type" value="Genomic_DNA"/>
</dbReference>
<dbReference type="PANTHER" id="PTHR36040">
    <property type="entry name" value="OS04G0188500 PROTEIN"/>
    <property type="match status" value="1"/>
</dbReference>
<feature type="region of interest" description="Disordered" evidence="1">
    <location>
        <begin position="59"/>
        <end position="118"/>
    </location>
</feature>
<evidence type="ECO:0000256" key="1">
    <source>
        <dbReference type="SAM" id="MobiDB-lite"/>
    </source>
</evidence>
<reference evidence="3" key="1">
    <citation type="submission" date="2018-04" db="EMBL/GenBank/DDBJ databases">
        <title>WGS assembly of Panicum hallii.</title>
        <authorList>
            <person name="Lovell J."/>
            <person name="Jenkins J."/>
            <person name="Lowry D."/>
            <person name="Mamidi S."/>
            <person name="Sreedasyam A."/>
            <person name="Weng X."/>
            <person name="Barry K."/>
            <person name="Bonette J."/>
            <person name="Campitelli B."/>
            <person name="Daum C."/>
            <person name="Gordon S."/>
            <person name="Gould B."/>
            <person name="Lipzen A."/>
            <person name="Macqueen A."/>
            <person name="Palacio-Mejia J."/>
            <person name="Plott C."/>
            <person name="Shakirov E."/>
            <person name="Shu S."/>
            <person name="Yoshinaga Y."/>
            <person name="Zane M."/>
            <person name="Rokhsar D."/>
            <person name="Grimwood J."/>
            <person name="Schmutz J."/>
            <person name="Juenger T."/>
        </authorList>
    </citation>
    <scope>NUCLEOTIDE SEQUENCE [LARGE SCALE GENOMIC DNA]</scope>
    <source>
        <strain evidence="3">FIL2</strain>
    </source>
</reference>
<keyword evidence="2" id="KW-0472">Membrane</keyword>
<dbReference type="PANTHER" id="PTHR36040:SF3">
    <property type="entry name" value="OS04G0188500 PROTEIN"/>
    <property type="match status" value="1"/>
</dbReference>
<evidence type="ECO:0000313" key="3">
    <source>
        <dbReference type="EMBL" id="PVH32488.1"/>
    </source>
</evidence>
<keyword evidence="2" id="KW-1133">Transmembrane helix</keyword>